<proteinExistence type="predicted"/>
<organism evidence="1 2">
    <name type="scientific">Coprobacter fastidiosus NSB1 = JCM 33896</name>
    <dbReference type="NCBI Taxonomy" id="1349822"/>
    <lineage>
        <taxon>Bacteria</taxon>
        <taxon>Pseudomonadati</taxon>
        <taxon>Bacteroidota</taxon>
        <taxon>Bacteroidia</taxon>
        <taxon>Bacteroidales</taxon>
        <taxon>Barnesiellaceae</taxon>
        <taxon>Coprobacter</taxon>
    </lineage>
</organism>
<evidence type="ECO:0000313" key="2">
    <source>
        <dbReference type="Proteomes" id="UP000269493"/>
    </source>
</evidence>
<gene>
    <name evidence="1" type="ORF">BC742_0101</name>
</gene>
<dbReference type="GeneID" id="92927261"/>
<dbReference type="RefSeq" id="WP_009317172.1">
    <property type="nucleotide sequence ID" value="NZ_KI440778.1"/>
</dbReference>
<reference evidence="1 2" key="1">
    <citation type="submission" date="2018-10" db="EMBL/GenBank/DDBJ databases">
        <title>Genomic Encyclopedia of Archaeal and Bacterial Type Strains, Phase II (KMG-II): from individual species to whole genera.</title>
        <authorList>
            <person name="Goeker M."/>
        </authorList>
    </citation>
    <scope>NUCLEOTIDE SEQUENCE [LARGE SCALE GENOMIC DNA]</scope>
    <source>
        <strain evidence="1 2">NSB1</strain>
    </source>
</reference>
<dbReference type="EMBL" id="RBXN01000001">
    <property type="protein sequence ID" value="RKT61062.1"/>
    <property type="molecule type" value="Genomic_DNA"/>
</dbReference>
<dbReference type="AlphaFoldDB" id="A0A495WH57"/>
<comment type="caution">
    <text evidence="1">The sequence shown here is derived from an EMBL/GenBank/DDBJ whole genome shotgun (WGS) entry which is preliminary data.</text>
</comment>
<evidence type="ECO:0000313" key="1">
    <source>
        <dbReference type="EMBL" id="RKT61062.1"/>
    </source>
</evidence>
<dbReference type="Proteomes" id="UP000269493">
    <property type="component" value="Unassembled WGS sequence"/>
</dbReference>
<protein>
    <submittedName>
        <fullName evidence="1">Uncharacterized protein</fullName>
    </submittedName>
</protein>
<keyword evidence="2" id="KW-1185">Reference proteome</keyword>
<accession>A0A495WH57</accession>
<dbReference type="OrthoDB" id="1164513at2"/>
<sequence>MKGIVLLITVGFATSLFAQTPIIKLSHNKCRWGDRLLKWQVEYKDPGNSGENILWDYSSLKIVDDNYKIRYRENETDTAGYVENAHNTSYYYRITRDSLFLDKYVNGTTRMIYTLPELKLTYPFNYKDSINSPLAAKGNYCGKLPLHISGNSETTADAFGKLITPEGDTLSVLRLHNKTILQQTDTNKYSIQKQTYTWFARGYRYPVFETIQTQIIHPSRKNIYYSSFYFPPEENANMNPDPINEKELQEMAFEKALADSIAASKEKDPEYNEWVENIRLYPQPVKDFLKIEYHLKKETPVQVYLYDSGFRLIKIISQETLPTGNHTRQIDMQEYQPGEYHIHLIFGNYIEKRTVLKSL</sequence>
<name>A0A495WH57_9BACT</name>